<keyword evidence="2" id="KW-1185">Reference proteome</keyword>
<evidence type="ECO:0000313" key="2">
    <source>
        <dbReference type="Proteomes" id="UP001303046"/>
    </source>
</evidence>
<evidence type="ECO:0000313" key="1">
    <source>
        <dbReference type="EMBL" id="KAK6733466.1"/>
    </source>
</evidence>
<dbReference type="Proteomes" id="UP001303046">
    <property type="component" value="Unassembled WGS sequence"/>
</dbReference>
<gene>
    <name evidence="1" type="primary">Necator_chrII.g5092</name>
    <name evidence="1" type="ORF">RB195_017300</name>
</gene>
<proteinExistence type="predicted"/>
<protein>
    <submittedName>
        <fullName evidence="1">Uncharacterized protein</fullName>
    </submittedName>
</protein>
<reference evidence="1 2" key="1">
    <citation type="submission" date="2023-08" db="EMBL/GenBank/DDBJ databases">
        <title>A Necator americanus chromosomal reference genome.</title>
        <authorList>
            <person name="Ilik V."/>
            <person name="Petrzelkova K.J."/>
            <person name="Pardy F."/>
            <person name="Fuh T."/>
            <person name="Niatou-Singa F.S."/>
            <person name="Gouil Q."/>
            <person name="Baker L."/>
            <person name="Ritchie M.E."/>
            <person name="Jex A.R."/>
            <person name="Gazzola D."/>
            <person name="Li H."/>
            <person name="Toshio Fujiwara R."/>
            <person name="Zhan B."/>
            <person name="Aroian R.V."/>
            <person name="Pafco B."/>
            <person name="Schwarz E.M."/>
        </authorList>
    </citation>
    <scope>NUCLEOTIDE SEQUENCE [LARGE SCALE GENOMIC DNA]</scope>
    <source>
        <strain evidence="1 2">Aroian</strain>
        <tissue evidence="1">Whole animal</tissue>
    </source>
</reference>
<organism evidence="1 2">
    <name type="scientific">Necator americanus</name>
    <name type="common">Human hookworm</name>
    <dbReference type="NCBI Taxonomy" id="51031"/>
    <lineage>
        <taxon>Eukaryota</taxon>
        <taxon>Metazoa</taxon>
        <taxon>Ecdysozoa</taxon>
        <taxon>Nematoda</taxon>
        <taxon>Chromadorea</taxon>
        <taxon>Rhabditida</taxon>
        <taxon>Rhabditina</taxon>
        <taxon>Rhabditomorpha</taxon>
        <taxon>Strongyloidea</taxon>
        <taxon>Ancylostomatidae</taxon>
        <taxon>Bunostominae</taxon>
        <taxon>Necator</taxon>
    </lineage>
</organism>
<sequence>MNLASFASAIGNAGNLYLMVLKLCSEFELNYEVEREITKISQVISRWFPEPASRSSLDELSDIRWTY</sequence>
<accession>A0ABR1C883</accession>
<name>A0ABR1C883_NECAM</name>
<dbReference type="EMBL" id="JAVFWL010000002">
    <property type="protein sequence ID" value="KAK6733466.1"/>
    <property type="molecule type" value="Genomic_DNA"/>
</dbReference>
<comment type="caution">
    <text evidence="1">The sequence shown here is derived from an EMBL/GenBank/DDBJ whole genome shotgun (WGS) entry which is preliminary data.</text>
</comment>